<evidence type="ECO:0000313" key="2">
    <source>
        <dbReference type="EMBL" id="CAL6108058.1"/>
    </source>
</evidence>
<reference evidence="2 3" key="2">
    <citation type="submission" date="2024-07" db="EMBL/GenBank/DDBJ databases">
        <authorList>
            <person name="Akdeniz Z."/>
        </authorList>
    </citation>
    <scope>NUCLEOTIDE SEQUENCE [LARGE SCALE GENOMIC DNA]</scope>
</reference>
<dbReference type="EMBL" id="CAXDID020000645">
    <property type="protein sequence ID" value="CAL6108058.1"/>
    <property type="molecule type" value="Genomic_DNA"/>
</dbReference>
<organism evidence="1">
    <name type="scientific">Hexamita inflata</name>
    <dbReference type="NCBI Taxonomy" id="28002"/>
    <lineage>
        <taxon>Eukaryota</taxon>
        <taxon>Metamonada</taxon>
        <taxon>Diplomonadida</taxon>
        <taxon>Hexamitidae</taxon>
        <taxon>Hexamitinae</taxon>
        <taxon>Hexamita</taxon>
    </lineage>
</organism>
<gene>
    <name evidence="1" type="ORF">HINF_LOCUS58034</name>
    <name evidence="2" type="ORF">HINF_LOCUS74784</name>
</gene>
<sequence length="598" mass="65750">MYTCVDKTQRFGTESVQISIIGSDIIQCDICEHQYVVYGLCGEILNYSEILDGMYLCVYPFEYVKNKCICAYGYLINNSKCINITESLNNISNQVNIGNSASIQLLEQKVQNIENILSIVDQSILGNITEIENSIISNYSKSDFNLMMNILTLDNRINNNITSIKNDIQITQITADNNLLSNTTVLDWRIFNNVSQINNNFQNLTLQLIDFNNSLQQQNQIIQQQQILINNLTQQINCTSNYGYSMINGTCIQVTCAILGQQSINGICQCTNINSIIQDSSCVCPSNSNVIGTACVCSINGQIMQNGKCVCSTMGAFVLNNVCSCGVNSINTSNTCSCPLNADLINGVCTCLNINAYISENQCVCPTYSSLIGNTCTCPSNSQIINNICTCNQIQGQIMNNYECLCQTAGAFVQNGSCTCGINALNVSNTCMCPINSSLVNNICTCDKIIGQLITNERCQCPSGYSVINNSCQQTIYSINITNLECSQIIFIQTFDIQSISNYINCSNNYSAGYVFSTSTMIQNSFIDISDNIYTTTVYPLFQSQISFTNLKIQFGTQSLNSGSFIISSSTVMGGGIAFSCLLCEQLYIKIFCHFQCG</sequence>
<protein>
    <submittedName>
        <fullName evidence="1">Uncharacterized protein</fullName>
    </submittedName>
</protein>
<evidence type="ECO:0000313" key="1">
    <source>
        <dbReference type="EMBL" id="CAI9970389.1"/>
    </source>
</evidence>
<evidence type="ECO:0000313" key="3">
    <source>
        <dbReference type="Proteomes" id="UP001642409"/>
    </source>
</evidence>
<name>A0AA86UW73_9EUKA</name>
<comment type="caution">
    <text evidence="1">The sequence shown here is derived from an EMBL/GenBank/DDBJ whole genome shotgun (WGS) entry which is preliminary data.</text>
</comment>
<accession>A0AA86UW73</accession>
<dbReference type="Proteomes" id="UP001642409">
    <property type="component" value="Unassembled WGS sequence"/>
</dbReference>
<dbReference type="AlphaFoldDB" id="A0AA86UW73"/>
<reference evidence="1" key="1">
    <citation type="submission" date="2023-06" db="EMBL/GenBank/DDBJ databases">
        <authorList>
            <person name="Kurt Z."/>
        </authorList>
    </citation>
    <scope>NUCLEOTIDE SEQUENCE</scope>
</reference>
<dbReference type="EMBL" id="CATOUU010001072">
    <property type="protein sequence ID" value="CAI9970389.1"/>
    <property type="molecule type" value="Genomic_DNA"/>
</dbReference>
<proteinExistence type="predicted"/>
<keyword evidence="3" id="KW-1185">Reference proteome</keyword>